<dbReference type="Proteomes" id="UP000033647">
    <property type="component" value="Unassembled WGS sequence"/>
</dbReference>
<dbReference type="InterPro" id="IPR017853">
    <property type="entry name" value="GH"/>
</dbReference>
<dbReference type="PANTHER" id="PTHR16631">
    <property type="entry name" value="GLUCAN 1,3-BETA-GLUCOSIDASE"/>
    <property type="match status" value="1"/>
</dbReference>
<dbReference type="GO" id="GO:0009277">
    <property type="term" value="C:fungal-type cell wall"/>
    <property type="evidence" value="ECO:0007669"/>
    <property type="project" value="TreeGrafter"/>
</dbReference>
<keyword evidence="9" id="KW-1185">Reference proteome</keyword>
<reference evidence="8 9" key="1">
    <citation type="submission" date="2015-03" db="EMBL/GenBank/DDBJ databases">
        <title>RNA-seq based gene annotation and comparative genomics of four Zymoseptoria species reveal species-specific pathogenicity related genes and transposable element activity.</title>
        <authorList>
            <person name="Grandaubert J."/>
            <person name="Bhattacharyya A."/>
            <person name="Stukenbrock E.H."/>
        </authorList>
    </citation>
    <scope>NUCLEOTIDE SEQUENCE [LARGE SCALE GENOMIC DNA]</scope>
    <source>
        <strain evidence="8 9">Zb18110</strain>
    </source>
</reference>
<proteinExistence type="inferred from homology"/>
<evidence type="ECO:0000259" key="7">
    <source>
        <dbReference type="Pfam" id="PF14737"/>
    </source>
</evidence>
<organism evidence="8 9">
    <name type="scientific">Zymoseptoria brevis</name>
    <dbReference type="NCBI Taxonomy" id="1047168"/>
    <lineage>
        <taxon>Eukaryota</taxon>
        <taxon>Fungi</taxon>
        <taxon>Dikarya</taxon>
        <taxon>Ascomycota</taxon>
        <taxon>Pezizomycotina</taxon>
        <taxon>Dothideomycetes</taxon>
        <taxon>Dothideomycetidae</taxon>
        <taxon>Mycosphaerellales</taxon>
        <taxon>Mycosphaerellaceae</taxon>
        <taxon>Zymoseptoria</taxon>
    </lineage>
</organism>
<dbReference type="AlphaFoldDB" id="A0A0F4GE05"/>
<dbReference type="EMBL" id="LAFY01004155">
    <property type="protein sequence ID" value="KJX94415.1"/>
    <property type="molecule type" value="Genomic_DNA"/>
</dbReference>
<comment type="caution">
    <text evidence="8">The sequence shown here is derived from an EMBL/GenBank/DDBJ whole genome shotgun (WGS) entry which is preliminary data.</text>
</comment>
<dbReference type="OrthoDB" id="5282002at2759"/>
<dbReference type="GO" id="GO:0071555">
    <property type="term" value="P:cell wall organization"/>
    <property type="evidence" value="ECO:0007669"/>
    <property type="project" value="TreeGrafter"/>
</dbReference>
<dbReference type="Pfam" id="PF14737">
    <property type="entry name" value="DUF4470"/>
    <property type="match status" value="1"/>
</dbReference>
<dbReference type="EC" id="3.2.1.39" evidence="4"/>
<evidence type="ECO:0000256" key="4">
    <source>
        <dbReference type="ARBA" id="ARBA00012780"/>
    </source>
</evidence>
<name>A0A0F4GE05_9PEZI</name>
<comment type="subcellular location">
    <subcellularLocation>
        <location evidence="2">Cell envelope</location>
    </subcellularLocation>
</comment>
<accession>A0A0F4GE05</accession>
<dbReference type="GO" id="GO:0042973">
    <property type="term" value="F:glucan endo-1,3-beta-D-glucosidase activity"/>
    <property type="evidence" value="ECO:0007669"/>
    <property type="project" value="UniProtKB-EC"/>
</dbReference>
<feature type="region of interest" description="Disordered" evidence="6">
    <location>
        <begin position="830"/>
        <end position="890"/>
    </location>
</feature>
<evidence type="ECO:0000256" key="5">
    <source>
        <dbReference type="ARBA" id="ARBA00022801"/>
    </source>
</evidence>
<evidence type="ECO:0000256" key="2">
    <source>
        <dbReference type="ARBA" id="ARBA00004196"/>
    </source>
</evidence>
<protein>
    <recommendedName>
        <fullName evidence="4">glucan endo-1,3-beta-D-glucosidase</fullName>
        <ecNumber evidence="4">3.2.1.39</ecNumber>
    </recommendedName>
</protein>
<evidence type="ECO:0000256" key="1">
    <source>
        <dbReference type="ARBA" id="ARBA00000382"/>
    </source>
</evidence>
<dbReference type="SUPFAM" id="SSF51445">
    <property type="entry name" value="(Trans)glycosidases"/>
    <property type="match status" value="1"/>
</dbReference>
<dbReference type="InterPro" id="IPR027974">
    <property type="entry name" value="DUF4470"/>
</dbReference>
<dbReference type="InterPro" id="IPR050732">
    <property type="entry name" value="Beta-glucan_modifiers"/>
</dbReference>
<comment type="similarity">
    <text evidence="3">Belongs to the glycosyl hydrolase 17 family.</text>
</comment>
<gene>
    <name evidence="8" type="ORF">TI39_contig4196g00001</name>
</gene>
<comment type="catalytic activity">
    <reaction evidence="1">
        <text>Hydrolysis of (1-&gt;3)-beta-D-glucosidic linkages in (1-&gt;3)-beta-D-glucans.</text>
        <dbReference type="EC" id="3.2.1.39"/>
    </reaction>
</comment>
<dbReference type="PANTHER" id="PTHR16631:SF13">
    <property type="entry name" value="GLUCAN ENDO-1,3-BETA-GLUCOSIDASE EGLC-RELATED"/>
    <property type="match status" value="1"/>
</dbReference>
<evidence type="ECO:0000313" key="9">
    <source>
        <dbReference type="Proteomes" id="UP000033647"/>
    </source>
</evidence>
<dbReference type="GO" id="GO:0005576">
    <property type="term" value="C:extracellular region"/>
    <property type="evidence" value="ECO:0007669"/>
    <property type="project" value="TreeGrafter"/>
</dbReference>
<evidence type="ECO:0000256" key="3">
    <source>
        <dbReference type="ARBA" id="ARBA00008773"/>
    </source>
</evidence>
<dbReference type="GO" id="GO:0009986">
    <property type="term" value="C:cell surface"/>
    <property type="evidence" value="ECO:0007669"/>
    <property type="project" value="TreeGrafter"/>
</dbReference>
<evidence type="ECO:0000256" key="6">
    <source>
        <dbReference type="SAM" id="MobiDB-lite"/>
    </source>
</evidence>
<keyword evidence="5" id="KW-0378">Hydrolase</keyword>
<dbReference type="Gene3D" id="3.20.20.80">
    <property type="entry name" value="Glycosidases"/>
    <property type="match status" value="1"/>
</dbReference>
<dbReference type="STRING" id="1047168.A0A0F4GE05"/>
<evidence type="ECO:0000313" key="8">
    <source>
        <dbReference type="EMBL" id="KJX94415.1"/>
    </source>
</evidence>
<feature type="domain" description="DUF4470" evidence="7">
    <location>
        <begin position="20"/>
        <end position="116"/>
    </location>
</feature>
<sequence length="987" mass="106733">MSEVSQAVQTEQREKGKSHFFGNTIAQDVIKLATNEGEDYDKDLNILFAASGDLRHVVQSVIDFPESHTGKVSLYINDKDFSVVARNIIIILIAYKVPDEAIAAEYILHIWYSAFLKPEAASAMRLLSPLIAGVLDRLTVQGPEDLLSTEWTLGSSTCEVVLRKRQWRVLPLFNPITAPTEDLRKARTDTTLAPTLLDDRHRRMLVLRPTDRVCWDRFRQDGILLPFGHSREEFEIVNPTLFVDSGAATNDLYGKLYFLLSDRLARFVRRIRSGPFHFHFHSRDAAILPKVFTKIRFARIETSNIVDEYYLRTRSTVWLLGGLLEEVSQNPHATLVTLYMNAIDAVAGIIRKDLPNWTKATHKMAERFSPLDPAIKLLSGTESVDNPEWIRFQTQAEQFKKTEKWFDLYKKAIHKSELERSSTRVIPGGVIIKEVNTVVEKWPGKLKMSADKVQVQKEFDVIKHSNQRAFERRHGANPSPNKETVLLAYTFCINNITVVTNFSLNIDIMRYSASALLALAASVAAQSRGFNYGALDLDGSPRTLQDFTDQFNAAKALPGTNGQFTSARLFTMIQAGSSNNQVIAAIQAAIDTDTSLLLGLWGSGGQEGFNAELGALRSAIDQYGDAFTSRVVGISVGSEDLYRESPTGILNESGVGADPQTIVSYIDQLRELIAGGPLANAPVGHVDTWPAWTNGSNSAVIEAVDWLGVDAYPYFENTVANGIENGESLFFEALDKTRGVANGKSVWVTETGWPVEGPASGAAQAGTENAQTYWNNVACRLLDTNTNLWWFTLDDDQATSDDVSFSLVNPSDLSGQPLYDLSCSNVSSSSSSASSSAPSTSSSAPSMTSSVESASVDPLPSMSVSSEPSASVDPLPSMSVSSEPSSSSVIVSVDPLPGSVSSTLSSFETVPVTTAADAGSRPSDAAGAEGPAVVTSTSVVAAPAPTGEDSSAAPAAQTTAPQTYEGAGTRVAGGAAAGLAAVFAFFL</sequence>